<evidence type="ECO:0000313" key="1">
    <source>
        <dbReference type="EMBL" id="MFA0809736.1"/>
    </source>
</evidence>
<evidence type="ECO:0000313" key="2">
    <source>
        <dbReference type="Proteomes" id="UP001569428"/>
    </source>
</evidence>
<dbReference type="Proteomes" id="UP001569428">
    <property type="component" value="Unassembled WGS sequence"/>
</dbReference>
<protein>
    <recommendedName>
        <fullName evidence="3">Transposase</fullName>
    </recommendedName>
</protein>
<reference evidence="1 2" key="1">
    <citation type="submission" date="2024-08" db="EMBL/GenBank/DDBJ databases">
        <authorList>
            <person name="Ishaq N."/>
        </authorList>
    </citation>
    <scope>NUCLEOTIDE SEQUENCE [LARGE SCALE GENOMIC DNA]</scope>
    <source>
        <strain evidence="1 2">DSM 18651</strain>
    </source>
</reference>
<name>A0ABV4NUT5_9GAMM</name>
<organism evidence="1 2">
    <name type="scientific">Microbulbifer epialgicus</name>
    <dbReference type="NCBI Taxonomy" id="393907"/>
    <lineage>
        <taxon>Bacteria</taxon>
        <taxon>Pseudomonadati</taxon>
        <taxon>Pseudomonadota</taxon>
        <taxon>Gammaproteobacteria</taxon>
        <taxon>Cellvibrionales</taxon>
        <taxon>Microbulbiferaceae</taxon>
        <taxon>Microbulbifer</taxon>
    </lineage>
</organism>
<gene>
    <name evidence="1" type="ORF">ACCI49_02295</name>
</gene>
<accession>A0ABV4NUT5</accession>
<keyword evidence="2" id="KW-1185">Reference proteome</keyword>
<proteinExistence type="predicted"/>
<dbReference type="EMBL" id="JBGMEK010000003">
    <property type="protein sequence ID" value="MFA0809736.1"/>
    <property type="molecule type" value="Genomic_DNA"/>
</dbReference>
<evidence type="ECO:0008006" key="3">
    <source>
        <dbReference type="Google" id="ProtNLM"/>
    </source>
</evidence>
<dbReference type="RefSeq" id="WP_371837352.1">
    <property type="nucleotide sequence ID" value="NZ_JBGMEK010000003.1"/>
</dbReference>
<comment type="caution">
    <text evidence="1">The sequence shown here is derived from an EMBL/GenBank/DDBJ whole genome shotgun (WGS) entry which is preliminary data.</text>
</comment>
<sequence>MANSVFSYRAVRHFGLLFAVTQCKGLLRREGIAAMAIGQNWKLLNAQ</sequence>